<dbReference type="EMBL" id="JAOTIF010000005">
    <property type="protein sequence ID" value="MCU7549289.1"/>
    <property type="molecule type" value="Genomic_DNA"/>
</dbReference>
<comment type="caution">
    <text evidence="1">The sequence shown here is derived from an EMBL/GenBank/DDBJ whole genome shotgun (WGS) entry which is preliminary data.</text>
</comment>
<name>A0A9X2XU63_9BACT</name>
<proteinExistence type="predicted"/>
<accession>A0A9X2XU63</accession>
<reference evidence="1" key="2">
    <citation type="submission" date="2023-04" db="EMBL/GenBank/DDBJ databases">
        <title>Paracnuella aquatica gen. nov., sp. nov., a member of the family Chitinophagaceae isolated from a hot spring.</title>
        <authorList>
            <person name="Wang C."/>
        </authorList>
    </citation>
    <scope>NUCLEOTIDE SEQUENCE</scope>
    <source>
        <strain evidence="1">LB-8</strain>
    </source>
</reference>
<dbReference type="RefSeq" id="WP_279296730.1">
    <property type="nucleotide sequence ID" value="NZ_JAOTIF010000005.1"/>
</dbReference>
<dbReference type="AlphaFoldDB" id="A0A9X2XU63"/>
<protein>
    <submittedName>
        <fullName evidence="1">Uncharacterized protein</fullName>
    </submittedName>
</protein>
<evidence type="ECO:0000313" key="1">
    <source>
        <dbReference type="EMBL" id="MCU7549289.1"/>
    </source>
</evidence>
<keyword evidence="2" id="KW-1185">Reference proteome</keyword>
<sequence length="70" mass="8158">MKSFEVLRLKEKETLLKYPAYISLLAANRDGKLDEEEKSRPSGFLISSSIHAIHYFSIFIRMRIGLLQRT</sequence>
<dbReference type="Proteomes" id="UP001155483">
    <property type="component" value="Unassembled WGS sequence"/>
</dbReference>
<reference evidence="1" key="1">
    <citation type="submission" date="2022-09" db="EMBL/GenBank/DDBJ databases">
        <authorList>
            <person name="Yuan C."/>
            <person name="Ke Z."/>
        </authorList>
    </citation>
    <scope>NUCLEOTIDE SEQUENCE</scope>
    <source>
        <strain evidence="1">LB-8</strain>
    </source>
</reference>
<evidence type="ECO:0000313" key="2">
    <source>
        <dbReference type="Proteomes" id="UP001155483"/>
    </source>
</evidence>
<organism evidence="1 2">
    <name type="scientific">Paraflavisolibacter caeni</name>
    <dbReference type="NCBI Taxonomy" id="2982496"/>
    <lineage>
        <taxon>Bacteria</taxon>
        <taxon>Pseudomonadati</taxon>
        <taxon>Bacteroidota</taxon>
        <taxon>Chitinophagia</taxon>
        <taxon>Chitinophagales</taxon>
        <taxon>Chitinophagaceae</taxon>
        <taxon>Paraflavisolibacter</taxon>
    </lineage>
</organism>
<gene>
    <name evidence="1" type="ORF">OCK74_09185</name>
</gene>